<sequence length="152" mass="17171">MKLTVDDYLKMVTDDKVQVMDDDKTATQAQQKKTLTAAVEFVQEQLNKGYLGQYRANVRMRKGDPVSFRLESNLINIPMDEAERLDPKLLDKEPAYPVNLYMVVESDDVNKSGLRIDELANETDQGRPASSLVAKIQPWLTDHLAGVMEARA</sequence>
<dbReference type="Proteomes" id="UP001529343">
    <property type="component" value="Unassembled WGS sequence"/>
</dbReference>
<reference evidence="2" key="1">
    <citation type="submission" date="2023-06" db="EMBL/GenBank/DDBJ databases">
        <title>Identification and characterization of horizontal gene transfer across gut microbiota members of farm animals based on homology search.</title>
        <authorList>
            <person name="Zeman M."/>
            <person name="Kubasova T."/>
            <person name="Jahodarova E."/>
            <person name="Nykrynova M."/>
            <person name="Rychlik I."/>
        </authorList>
    </citation>
    <scope>NUCLEOTIDE SEQUENCE [LARGE SCALE GENOMIC DNA]</scope>
    <source>
        <strain evidence="2">161_Gplus</strain>
    </source>
</reference>
<organism evidence="1 2">
    <name type="scientific">Limosilactobacillus pontis</name>
    <dbReference type="NCBI Taxonomy" id="35787"/>
    <lineage>
        <taxon>Bacteria</taxon>
        <taxon>Bacillati</taxon>
        <taxon>Bacillota</taxon>
        <taxon>Bacilli</taxon>
        <taxon>Lactobacillales</taxon>
        <taxon>Lactobacillaceae</taxon>
        <taxon>Limosilactobacillus</taxon>
    </lineage>
</organism>
<name>A0ABT7UXD4_9LACO</name>
<evidence type="ECO:0000313" key="1">
    <source>
        <dbReference type="EMBL" id="MDM8266358.1"/>
    </source>
</evidence>
<dbReference type="RefSeq" id="WP_289585999.1">
    <property type="nucleotide sequence ID" value="NZ_JAUDDW010000011.1"/>
</dbReference>
<gene>
    <name evidence="1" type="ORF">QUW44_04150</name>
</gene>
<keyword evidence="2" id="KW-1185">Reference proteome</keyword>
<protein>
    <submittedName>
        <fullName evidence="1">Uncharacterized protein</fullName>
    </submittedName>
</protein>
<evidence type="ECO:0000313" key="2">
    <source>
        <dbReference type="Proteomes" id="UP001529343"/>
    </source>
</evidence>
<comment type="caution">
    <text evidence="1">The sequence shown here is derived from an EMBL/GenBank/DDBJ whole genome shotgun (WGS) entry which is preliminary data.</text>
</comment>
<dbReference type="EMBL" id="JAUDDW010000011">
    <property type="protein sequence ID" value="MDM8266358.1"/>
    <property type="molecule type" value="Genomic_DNA"/>
</dbReference>
<accession>A0ABT7UXD4</accession>
<proteinExistence type="predicted"/>